<reference evidence="3" key="1">
    <citation type="journal article" date="2015" name="Chem. Biol.">
        <title>Structure, bioactivity, and resistance mechanism of streptomonomicin, an unusual lasso Peptide from an understudied halophilic actinomycete.</title>
        <authorList>
            <person name="Metelev M."/>
            <person name="Tietz J.I."/>
            <person name="Melby J.O."/>
            <person name="Blair P.M."/>
            <person name="Zhu L."/>
            <person name="Livnat I."/>
            <person name="Severinov K."/>
            <person name="Mitchell D.A."/>
        </authorList>
    </citation>
    <scope>NUCLEOTIDE SEQUENCE [LARGE SCALE GENOMIC DNA]</scope>
    <source>
        <strain evidence="3">YIM 90003</strain>
    </source>
</reference>
<comment type="caution">
    <text evidence="2">The sequence shown here is derived from an EMBL/GenBank/DDBJ whole genome shotgun (WGS) entry which is preliminary data.</text>
</comment>
<gene>
    <name evidence="2" type="ORF">LP52_24735</name>
</gene>
<evidence type="ECO:0000313" key="3">
    <source>
        <dbReference type="Proteomes" id="UP000031675"/>
    </source>
</evidence>
<dbReference type="Proteomes" id="UP000031675">
    <property type="component" value="Unassembled WGS sequence"/>
</dbReference>
<evidence type="ECO:0000313" key="2">
    <source>
        <dbReference type="EMBL" id="KIH96468.1"/>
    </source>
</evidence>
<dbReference type="STRING" id="183763.LP52_24735"/>
<sequence>MPCGCRGGNGDSTDYARWSRPSRSRTDGRGGLQDASGPEEREVPGARLTAGRGRLRLARPRAAGESITQLQTRFALDRISGRAWRDRSRPCW</sequence>
<feature type="region of interest" description="Disordered" evidence="1">
    <location>
        <begin position="1"/>
        <end position="56"/>
    </location>
</feature>
<proteinExistence type="predicted"/>
<feature type="compositionally biased region" description="Gly residues" evidence="1">
    <location>
        <begin position="1"/>
        <end position="10"/>
    </location>
</feature>
<accession>A0A0C2FZI7</accession>
<organism evidence="2 3">
    <name type="scientific">Streptomonospora alba</name>
    <dbReference type="NCBI Taxonomy" id="183763"/>
    <lineage>
        <taxon>Bacteria</taxon>
        <taxon>Bacillati</taxon>
        <taxon>Actinomycetota</taxon>
        <taxon>Actinomycetes</taxon>
        <taxon>Streptosporangiales</taxon>
        <taxon>Nocardiopsidaceae</taxon>
        <taxon>Streptomonospora</taxon>
    </lineage>
</organism>
<protein>
    <submittedName>
        <fullName evidence="2">Uncharacterized protein</fullName>
    </submittedName>
</protein>
<keyword evidence="3" id="KW-1185">Reference proteome</keyword>
<evidence type="ECO:0000256" key="1">
    <source>
        <dbReference type="SAM" id="MobiDB-lite"/>
    </source>
</evidence>
<name>A0A0C2FZI7_9ACTN</name>
<dbReference type="EMBL" id="JROO01000065">
    <property type="protein sequence ID" value="KIH96468.1"/>
    <property type="molecule type" value="Genomic_DNA"/>
</dbReference>
<dbReference type="AlphaFoldDB" id="A0A0C2FZI7"/>